<comment type="subcellular location">
    <subcellularLocation>
        <location evidence="1 7">Cell membrane</location>
        <topology evidence="1 7">Multi-pass membrane protein</topology>
    </subcellularLocation>
</comment>
<feature type="transmembrane region" description="Helical" evidence="7">
    <location>
        <begin position="166"/>
        <end position="190"/>
    </location>
</feature>
<keyword evidence="5 7" id="KW-1133">Transmembrane helix</keyword>
<dbReference type="Proteomes" id="UP000790580">
    <property type="component" value="Unassembled WGS sequence"/>
</dbReference>
<keyword evidence="2 7" id="KW-0813">Transport</keyword>
<keyword evidence="4 7" id="KW-0812">Transmembrane</keyword>
<reference evidence="9 10" key="1">
    <citation type="submission" date="2021-06" db="EMBL/GenBank/DDBJ databases">
        <title>Bacillus sp. RD4P76, an endophyte from a halophyte.</title>
        <authorList>
            <person name="Sun J.-Q."/>
        </authorList>
    </citation>
    <scope>NUCLEOTIDE SEQUENCE [LARGE SCALE GENOMIC DNA]</scope>
    <source>
        <strain evidence="9 10">JCM 17098</strain>
    </source>
</reference>
<dbReference type="InterPro" id="IPR000515">
    <property type="entry name" value="MetI-like"/>
</dbReference>
<evidence type="ECO:0000256" key="1">
    <source>
        <dbReference type="ARBA" id="ARBA00004651"/>
    </source>
</evidence>
<dbReference type="SUPFAM" id="SSF161098">
    <property type="entry name" value="MetI-like"/>
    <property type="match status" value="1"/>
</dbReference>
<dbReference type="PROSITE" id="PS50928">
    <property type="entry name" value="ABC_TM1"/>
    <property type="match status" value="1"/>
</dbReference>
<evidence type="ECO:0000256" key="5">
    <source>
        <dbReference type="ARBA" id="ARBA00022989"/>
    </source>
</evidence>
<dbReference type="EMBL" id="JAHQCR010000007">
    <property type="protein sequence ID" value="MBU9719920.1"/>
    <property type="molecule type" value="Genomic_DNA"/>
</dbReference>
<dbReference type="Gene3D" id="1.10.3720.10">
    <property type="entry name" value="MetI-like"/>
    <property type="match status" value="1"/>
</dbReference>
<dbReference type="PANTHER" id="PTHR30151:SF0">
    <property type="entry name" value="ABC TRANSPORTER PERMEASE PROTEIN MJ0413-RELATED"/>
    <property type="match status" value="1"/>
</dbReference>
<dbReference type="InterPro" id="IPR035906">
    <property type="entry name" value="MetI-like_sf"/>
</dbReference>
<accession>A0ABS6JNC0</accession>
<comment type="similarity">
    <text evidence="7">Belongs to the binding-protein-dependent transport system permease family.</text>
</comment>
<feature type="transmembrane region" description="Helical" evidence="7">
    <location>
        <begin position="108"/>
        <end position="133"/>
    </location>
</feature>
<gene>
    <name evidence="9" type="ORF">KS407_00520</name>
</gene>
<evidence type="ECO:0000256" key="3">
    <source>
        <dbReference type="ARBA" id="ARBA00022475"/>
    </source>
</evidence>
<feature type="domain" description="ABC transmembrane type-1" evidence="8">
    <location>
        <begin position="60"/>
        <end position="239"/>
    </location>
</feature>
<protein>
    <submittedName>
        <fullName evidence="9">ABC transporter permease</fullName>
    </submittedName>
</protein>
<keyword evidence="6 7" id="KW-0472">Membrane</keyword>
<name>A0ABS6JNC0_9BACI</name>
<evidence type="ECO:0000313" key="9">
    <source>
        <dbReference type="EMBL" id="MBU9719920.1"/>
    </source>
</evidence>
<feature type="transmembrane region" description="Helical" evidence="7">
    <location>
        <begin position="220"/>
        <end position="240"/>
    </location>
</feature>
<dbReference type="Pfam" id="PF00528">
    <property type="entry name" value="BPD_transp_1"/>
    <property type="match status" value="1"/>
</dbReference>
<feature type="transmembrane region" description="Helical" evidence="7">
    <location>
        <begin position="67"/>
        <end position="88"/>
    </location>
</feature>
<evidence type="ECO:0000256" key="4">
    <source>
        <dbReference type="ARBA" id="ARBA00022692"/>
    </source>
</evidence>
<evidence type="ECO:0000259" key="8">
    <source>
        <dbReference type="PROSITE" id="PS50928"/>
    </source>
</evidence>
<proteinExistence type="inferred from homology"/>
<keyword evidence="3" id="KW-1003">Cell membrane</keyword>
<evidence type="ECO:0000313" key="10">
    <source>
        <dbReference type="Proteomes" id="UP000790580"/>
    </source>
</evidence>
<organism evidence="9 10">
    <name type="scientific">Evansella alkalicola</name>
    <dbReference type="NCBI Taxonomy" id="745819"/>
    <lineage>
        <taxon>Bacteria</taxon>
        <taxon>Bacillati</taxon>
        <taxon>Bacillota</taxon>
        <taxon>Bacilli</taxon>
        <taxon>Bacillales</taxon>
        <taxon>Bacillaceae</taxon>
        <taxon>Evansella</taxon>
    </lineage>
</organism>
<sequence length="255" mass="28296">MTSIVRRLLFFTVLITIWETTYRVNQELAFWSTNMFPSPLLSVKQLYTGFFETGILTVALTESMQRIAIGFTLAVIIGSILGILIGTSKLADETLGTLVIALQSVPSIVWLPLALVMFHGGAAAILFVVVLGGTWPMTMNMRMGIKNVQPILIRAARTMGYNRTELIWKVMIPASIPSALTGARLAWAFAWRALMAAELIGRGGLGRTLMDARDFFNMEMVIAIMIIISVIGLVMEYFVFSKIEKRVLSRWGLAK</sequence>
<dbReference type="CDD" id="cd06261">
    <property type="entry name" value="TM_PBP2"/>
    <property type="match status" value="1"/>
</dbReference>
<comment type="caution">
    <text evidence="9">The sequence shown here is derived from an EMBL/GenBank/DDBJ whole genome shotgun (WGS) entry which is preliminary data.</text>
</comment>
<keyword evidence="10" id="KW-1185">Reference proteome</keyword>
<dbReference type="PANTHER" id="PTHR30151">
    <property type="entry name" value="ALKANE SULFONATE ABC TRANSPORTER-RELATED, MEMBRANE SUBUNIT"/>
    <property type="match status" value="1"/>
</dbReference>
<evidence type="ECO:0000256" key="7">
    <source>
        <dbReference type="RuleBase" id="RU363032"/>
    </source>
</evidence>
<evidence type="ECO:0000256" key="2">
    <source>
        <dbReference type="ARBA" id="ARBA00022448"/>
    </source>
</evidence>
<evidence type="ECO:0000256" key="6">
    <source>
        <dbReference type="ARBA" id="ARBA00023136"/>
    </source>
</evidence>
<dbReference type="RefSeq" id="WP_088075244.1">
    <property type="nucleotide sequence ID" value="NZ_JAHQCR010000007.1"/>
</dbReference>